<evidence type="ECO:0000313" key="3">
    <source>
        <dbReference type="Proteomes" id="UP000178873"/>
    </source>
</evidence>
<evidence type="ECO:0000256" key="1">
    <source>
        <dbReference type="SAM" id="SignalP"/>
    </source>
</evidence>
<dbReference type="STRING" id="1802301.A2664_03880"/>
<dbReference type="Proteomes" id="UP000178873">
    <property type="component" value="Unassembled WGS sequence"/>
</dbReference>
<comment type="caution">
    <text evidence="2">The sequence shown here is derived from an EMBL/GenBank/DDBJ whole genome shotgun (WGS) entry which is preliminary data.</text>
</comment>
<proteinExistence type="predicted"/>
<name>A0A1G2M1G7_9BACT</name>
<dbReference type="AlphaFoldDB" id="A0A1G2M1G7"/>
<sequence>MTKKLRLVPLAVSLAATLLMAEIASAQSTPPGPAQFLGLPPFTGNILTDPNWNTQIGQDGSVYYEQAQNSASHTNNLGVNSYLLSVFGSGNRANLYITRPNDYSPGTSIPLRHNFSFWYKGSWSSGDYLSTAIVFGNTTLGQLPINTPKNGWTKVSYNNIGPITNSTIKLVWTMTHGSAGFADCWIDAVEWIALPLSPPIVPSGTNFTIVQLNPSSVKISWNTNVYSGGYALVRAAEVTGPYTSFGYSAAPVGNGFVSTTVAIDATAKFFRLVK</sequence>
<feature type="chain" id="PRO_5009583599" description="CBM-cenC domain-containing protein" evidence="1">
    <location>
        <begin position="27"/>
        <end position="274"/>
    </location>
</feature>
<reference evidence="2 3" key="1">
    <citation type="journal article" date="2016" name="Nat. Commun.">
        <title>Thousands of microbial genomes shed light on interconnected biogeochemical processes in an aquifer system.</title>
        <authorList>
            <person name="Anantharaman K."/>
            <person name="Brown C.T."/>
            <person name="Hug L.A."/>
            <person name="Sharon I."/>
            <person name="Castelle C.J."/>
            <person name="Probst A.J."/>
            <person name="Thomas B.C."/>
            <person name="Singh A."/>
            <person name="Wilkins M.J."/>
            <person name="Karaoz U."/>
            <person name="Brodie E.L."/>
            <person name="Williams K.H."/>
            <person name="Hubbard S.S."/>
            <person name="Banfield J.F."/>
        </authorList>
    </citation>
    <scope>NUCLEOTIDE SEQUENCE [LARGE SCALE GENOMIC DNA]</scope>
</reference>
<evidence type="ECO:0008006" key="4">
    <source>
        <dbReference type="Google" id="ProtNLM"/>
    </source>
</evidence>
<protein>
    <recommendedName>
        <fullName evidence="4">CBM-cenC domain-containing protein</fullName>
    </recommendedName>
</protein>
<dbReference type="EMBL" id="MHRF01000013">
    <property type="protein sequence ID" value="OHA17725.1"/>
    <property type="molecule type" value="Genomic_DNA"/>
</dbReference>
<gene>
    <name evidence="2" type="ORF">A2664_03880</name>
</gene>
<keyword evidence="1" id="KW-0732">Signal</keyword>
<accession>A0A1G2M1G7</accession>
<feature type="signal peptide" evidence="1">
    <location>
        <begin position="1"/>
        <end position="26"/>
    </location>
</feature>
<evidence type="ECO:0000313" key="2">
    <source>
        <dbReference type="EMBL" id="OHA17725.1"/>
    </source>
</evidence>
<organism evidence="2 3">
    <name type="scientific">Candidatus Taylorbacteria bacterium RIFCSPHIGHO2_01_FULL_46_22b</name>
    <dbReference type="NCBI Taxonomy" id="1802301"/>
    <lineage>
        <taxon>Bacteria</taxon>
        <taxon>Candidatus Tayloriibacteriota</taxon>
    </lineage>
</organism>